<dbReference type="InterPro" id="IPR006439">
    <property type="entry name" value="HAD-SF_hydro_IA"/>
</dbReference>
<dbReference type="InterPro" id="IPR036412">
    <property type="entry name" value="HAD-like_sf"/>
</dbReference>
<dbReference type="Proteomes" id="UP000481583">
    <property type="component" value="Unassembled WGS sequence"/>
</dbReference>
<dbReference type="GO" id="GO:0016787">
    <property type="term" value="F:hydrolase activity"/>
    <property type="evidence" value="ECO:0007669"/>
    <property type="project" value="UniProtKB-KW"/>
</dbReference>
<dbReference type="SUPFAM" id="SSF56784">
    <property type="entry name" value="HAD-like"/>
    <property type="match status" value="1"/>
</dbReference>
<protein>
    <submittedName>
        <fullName evidence="1">HAD-IA family hydrolase</fullName>
    </submittedName>
</protein>
<dbReference type="Pfam" id="PF00702">
    <property type="entry name" value="Hydrolase"/>
    <property type="match status" value="1"/>
</dbReference>
<reference evidence="1 2" key="1">
    <citation type="submission" date="2020-02" db="EMBL/GenBank/DDBJ databases">
        <title>Whole-genome analyses of novel actinobacteria.</title>
        <authorList>
            <person name="Sahin N."/>
        </authorList>
    </citation>
    <scope>NUCLEOTIDE SEQUENCE [LARGE SCALE GENOMIC DNA]</scope>
    <source>
        <strain evidence="1 2">A7024</strain>
    </source>
</reference>
<dbReference type="InterPro" id="IPR023214">
    <property type="entry name" value="HAD_sf"/>
</dbReference>
<keyword evidence="1" id="KW-0378">Hydrolase</keyword>
<name>A0A6G4TW79_9ACTN</name>
<gene>
    <name evidence="1" type="ORF">G5C51_05540</name>
</gene>
<dbReference type="EMBL" id="JAAKZV010000013">
    <property type="protein sequence ID" value="NGN63368.1"/>
    <property type="molecule type" value="Genomic_DNA"/>
</dbReference>
<comment type="caution">
    <text evidence="1">The sequence shown here is derived from an EMBL/GenBank/DDBJ whole genome shotgun (WGS) entry which is preliminary data.</text>
</comment>
<dbReference type="AlphaFoldDB" id="A0A6G4TW79"/>
<dbReference type="PANTHER" id="PTHR43611">
    <property type="entry name" value="ALPHA-D-GLUCOSE 1-PHOSPHATE PHOSPHATASE"/>
    <property type="match status" value="1"/>
</dbReference>
<evidence type="ECO:0000313" key="1">
    <source>
        <dbReference type="EMBL" id="NGN63368.1"/>
    </source>
</evidence>
<proteinExistence type="predicted"/>
<dbReference type="Gene3D" id="3.40.50.1000">
    <property type="entry name" value="HAD superfamily/HAD-like"/>
    <property type="match status" value="1"/>
</dbReference>
<keyword evidence="2" id="KW-1185">Reference proteome</keyword>
<dbReference type="PANTHER" id="PTHR43611:SF3">
    <property type="entry name" value="FLAVIN MONONUCLEOTIDE HYDROLASE 1, CHLOROPLATIC"/>
    <property type="match status" value="1"/>
</dbReference>
<accession>A0A6G4TW79</accession>
<sequence>MRRQGVFDAVLCDIDNVIRFYDSTHVAALERQAGLEEGTTAALAFAPEVDLPLLCGEITKREWVDAIAAGLAARVPQAQARELGLALAQAPFTADAAVVALLRQVRARMPLVLVTNATVELDAELAELGLTDLADHVVNSARVGVAKPDPRIYEIATTAAGTPPERCLFVDDRMENIDAAAALGMTGVHYRSPADLHAPLSFLRA</sequence>
<dbReference type="NCBIfam" id="TIGR01509">
    <property type="entry name" value="HAD-SF-IA-v3"/>
    <property type="match status" value="1"/>
</dbReference>
<organism evidence="1 2">
    <name type="scientific">Streptomyces coryli</name>
    <dbReference type="NCBI Taxonomy" id="1128680"/>
    <lineage>
        <taxon>Bacteria</taxon>
        <taxon>Bacillati</taxon>
        <taxon>Actinomycetota</taxon>
        <taxon>Actinomycetes</taxon>
        <taxon>Kitasatosporales</taxon>
        <taxon>Streptomycetaceae</taxon>
        <taxon>Streptomyces</taxon>
    </lineage>
</organism>
<evidence type="ECO:0000313" key="2">
    <source>
        <dbReference type="Proteomes" id="UP000481583"/>
    </source>
</evidence>